<keyword evidence="1" id="KW-0732">Signal</keyword>
<name>A0AAN9QDB6_CANGL</name>
<feature type="signal peptide" evidence="1">
    <location>
        <begin position="1"/>
        <end position="24"/>
    </location>
</feature>
<feature type="chain" id="PRO_5043052536" evidence="1">
    <location>
        <begin position="25"/>
        <end position="83"/>
    </location>
</feature>
<dbReference type="AlphaFoldDB" id="A0AAN9QDB6"/>
<keyword evidence="3" id="KW-1185">Reference proteome</keyword>
<organism evidence="2 3">
    <name type="scientific">Canavalia gladiata</name>
    <name type="common">Sword bean</name>
    <name type="synonym">Dolichos gladiatus</name>
    <dbReference type="NCBI Taxonomy" id="3824"/>
    <lineage>
        <taxon>Eukaryota</taxon>
        <taxon>Viridiplantae</taxon>
        <taxon>Streptophyta</taxon>
        <taxon>Embryophyta</taxon>
        <taxon>Tracheophyta</taxon>
        <taxon>Spermatophyta</taxon>
        <taxon>Magnoliopsida</taxon>
        <taxon>eudicotyledons</taxon>
        <taxon>Gunneridae</taxon>
        <taxon>Pentapetalae</taxon>
        <taxon>rosids</taxon>
        <taxon>fabids</taxon>
        <taxon>Fabales</taxon>
        <taxon>Fabaceae</taxon>
        <taxon>Papilionoideae</taxon>
        <taxon>50 kb inversion clade</taxon>
        <taxon>NPAAA clade</taxon>
        <taxon>indigoferoid/millettioid clade</taxon>
        <taxon>Phaseoleae</taxon>
        <taxon>Canavalia</taxon>
    </lineage>
</organism>
<accession>A0AAN9QDB6</accession>
<sequence>MVVTGKGRKQWKGLLLILWHKVKATGPHQAQTKPIIGGTHADEKGDISSWGTNGLLSVEELAYFVGPNTNRSSNPTWYLGIGL</sequence>
<comment type="caution">
    <text evidence="2">The sequence shown here is derived from an EMBL/GenBank/DDBJ whole genome shotgun (WGS) entry which is preliminary data.</text>
</comment>
<dbReference type="Proteomes" id="UP001367508">
    <property type="component" value="Unassembled WGS sequence"/>
</dbReference>
<evidence type="ECO:0000256" key="1">
    <source>
        <dbReference type="SAM" id="SignalP"/>
    </source>
</evidence>
<dbReference type="EMBL" id="JAYMYQ010000005">
    <property type="protein sequence ID" value="KAK7330919.1"/>
    <property type="molecule type" value="Genomic_DNA"/>
</dbReference>
<evidence type="ECO:0000313" key="2">
    <source>
        <dbReference type="EMBL" id="KAK7330919.1"/>
    </source>
</evidence>
<evidence type="ECO:0000313" key="3">
    <source>
        <dbReference type="Proteomes" id="UP001367508"/>
    </source>
</evidence>
<gene>
    <name evidence="2" type="ORF">VNO77_25125</name>
</gene>
<reference evidence="2 3" key="1">
    <citation type="submission" date="2024-01" db="EMBL/GenBank/DDBJ databases">
        <title>The genomes of 5 underutilized Papilionoideae crops provide insights into root nodulation and disease resistanc.</title>
        <authorList>
            <person name="Jiang F."/>
        </authorList>
    </citation>
    <scope>NUCLEOTIDE SEQUENCE [LARGE SCALE GENOMIC DNA]</scope>
    <source>
        <strain evidence="2">LVBAO_FW01</strain>
        <tissue evidence="2">Leaves</tissue>
    </source>
</reference>
<protein>
    <submittedName>
        <fullName evidence="2">Uncharacterized protein</fullName>
    </submittedName>
</protein>
<proteinExistence type="predicted"/>